<dbReference type="InterPro" id="IPR000835">
    <property type="entry name" value="HTH_MarR-typ"/>
</dbReference>
<keyword evidence="2" id="KW-0238">DNA-binding</keyword>
<evidence type="ECO:0000313" key="5">
    <source>
        <dbReference type="EMBL" id="MBO8429118.1"/>
    </source>
</evidence>
<name>A0A9D9DM03_9BACT</name>
<proteinExistence type="predicted"/>
<evidence type="ECO:0000256" key="1">
    <source>
        <dbReference type="ARBA" id="ARBA00023015"/>
    </source>
</evidence>
<gene>
    <name evidence="5" type="ORF">IAC68_04195</name>
</gene>
<feature type="domain" description="HTH marR-type" evidence="4">
    <location>
        <begin position="1"/>
        <end position="138"/>
    </location>
</feature>
<dbReference type="Pfam" id="PF01047">
    <property type="entry name" value="MarR"/>
    <property type="match status" value="1"/>
</dbReference>
<dbReference type="InterPro" id="IPR036388">
    <property type="entry name" value="WH-like_DNA-bd_sf"/>
</dbReference>
<evidence type="ECO:0000256" key="3">
    <source>
        <dbReference type="ARBA" id="ARBA00023163"/>
    </source>
</evidence>
<dbReference type="Gene3D" id="1.10.10.10">
    <property type="entry name" value="Winged helix-like DNA-binding domain superfamily/Winged helix DNA-binding domain"/>
    <property type="match status" value="1"/>
</dbReference>
<evidence type="ECO:0000313" key="6">
    <source>
        <dbReference type="Proteomes" id="UP000823635"/>
    </source>
</evidence>
<dbReference type="PROSITE" id="PS50995">
    <property type="entry name" value="HTH_MARR_2"/>
    <property type="match status" value="1"/>
</dbReference>
<dbReference type="GO" id="GO:0003677">
    <property type="term" value="F:DNA binding"/>
    <property type="evidence" value="ECO:0007669"/>
    <property type="project" value="UniProtKB-KW"/>
</dbReference>
<dbReference type="PRINTS" id="PR00598">
    <property type="entry name" value="HTHMARR"/>
</dbReference>
<dbReference type="InterPro" id="IPR023187">
    <property type="entry name" value="Tscrpt_reg_MarR-type_CS"/>
</dbReference>
<reference evidence="5" key="2">
    <citation type="journal article" date="2021" name="PeerJ">
        <title>Extensive microbial diversity within the chicken gut microbiome revealed by metagenomics and culture.</title>
        <authorList>
            <person name="Gilroy R."/>
            <person name="Ravi A."/>
            <person name="Getino M."/>
            <person name="Pursley I."/>
            <person name="Horton D.L."/>
            <person name="Alikhan N.F."/>
            <person name="Baker D."/>
            <person name="Gharbi K."/>
            <person name="Hall N."/>
            <person name="Watson M."/>
            <person name="Adriaenssens E.M."/>
            <person name="Foster-Nyarko E."/>
            <person name="Jarju S."/>
            <person name="Secka A."/>
            <person name="Antonio M."/>
            <person name="Oren A."/>
            <person name="Chaudhuri R.R."/>
            <person name="La Ragione R."/>
            <person name="Hildebrand F."/>
            <person name="Pallen M.J."/>
        </authorList>
    </citation>
    <scope>NUCLEOTIDE SEQUENCE</scope>
    <source>
        <strain evidence="5">15467</strain>
    </source>
</reference>
<dbReference type="SUPFAM" id="SSF46785">
    <property type="entry name" value="Winged helix' DNA-binding domain"/>
    <property type="match status" value="1"/>
</dbReference>
<dbReference type="Proteomes" id="UP000823635">
    <property type="component" value="Unassembled WGS sequence"/>
</dbReference>
<keyword evidence="3" id="KW-0804">Transcription</keyword>
<evidence type="ECO:0000256" key="2">
    <source>
        <dbReference type="ARBA" id="ARBA00023125"/>
    </source>
</evidence>
<dbReference type="GO" id="GO:0003700">
    <property type="term" value="F:DNA-binding transcription factor activity"/>
    <property type="evidence" value="ECO:0007669"/>
    <property type="project" value="InterPro"/>
</dbReference>
<dbReference type="PANTHER" id="PTHR42756">
    <property type="entry name" value="TRANSCRIPTIONAL REGULATOR, MARR"/>
    <property type="match status" value="1"/>
</dbReference>
<dbReference type="PROSITE" id="PS01117">
    <property type="entry name" value="HTH_MARR_1"/>
    <property type="match status" value="1"/>
</dbReference>
<keyword evidence="1" id="KW-0805">Transcription regulation</keyword>
<protein>
    <submittedName>
        <fullName evidence="5">MarR family transcriptional regulator</fullName>
    </submittedName>
</protein>
<sequence>MILNKQLGVFLNFVHNRFKKYMTAFFQEGGCNITPEQFLLLDALWDMGVMSQQKIADTILKDKNSVVKLVDGLEKRGLVRRIADSEDRRQNLIEITPKAMAMKEKVTELAIKSVDLITRDISKDDLHIFINVLSKMAENMNEKVNLLKICEK</sequence>
<dbReference type="InterPro" id="IPR036390">
    <property type="entry name" value="WH_DNA-bd_sf"/>
</dbReference>
<dbReference type="SMART" id="SM00347">
    <property type="entry name" value="HTH_MARR"/>
    <property type="match status" value="1"/>
</dbReference>
<comment type="caution">
    <text evidence="5">The sequence shown here is derived from an EMBL/GenBank/DDBJ whole genome shotgun (WGS) entry which is preliminary data.</text>
</comment>
<dbReference type="PANTHER" id="PTHR42756:SF1">
    <property type="entry name" value="TRANSCRIPTIONAL REPRESSOR OF EMRAB OPERON"/>
    <property type="match status" value="1"/>
</dbReference>
<accession>A0A9D9DM03</accession>
<evidence type="ECO:0000259" key="4">
    <source>
        <dbReference type="PROSITE" id="PS50995"/>
    </source>
</evidence>
<dbReference type="AlphaFoldDB" id="A0A9D9DM03"/>
<reference evidence="5" key="1">
    <citation type="submission" date="2020-10" db="EMBL/GenBank/DDBJ databases">
        <authorList>
            <person name="Gilroy R."/>
        </authorList>
    </citation>
    <scope>NUCLEOTIDE SEQUENCE</scope>
    <source>
        <strain evidence="5">15467</strain>
    </source>
</reference>
<organism evidence="5 6">
    <name type="scientific">Candidatus Egerieousia excrementavium</name>
    <dbReference type="NCBI Taxonomy" id="2840778"/>
    <lineage>
        <taxon>Bacteria</taxon>
        <taxon>Pseudomonadati</taxon>
        <taxon>Bacteroidota</taxon>
        <taxon>Bacteroidia</taxon>
        <taxon>Bacteroidales</taxon>
        <taxon>Candidatus Egerieousia</taxon>
    </lineage>
</organism>
<dbReference type="EMBL" id="JADINB010000091">
    <property type="protein sequence ID" value="MBO8429118.1"/>
    <property type="molecule type" value="Genomic_DNA"/>
</dbReference>